<dbReference type="SUPFAM" id="SSF56112">
    <property type="entry name" value="Protein kinase-like (PK-like)"/>
    <property type="match status" value="1"/>
</dbReference>
<dbReference type="Pfam" id="PF04655">
    <property type="entry name" value="APH_6_hur"/>
    <property type="match status" value="1"/>
</dbReference>
<comment type="caution">
    <text evidence="1">The sequence shown here is derived from an EMBL/GenBank/DDBJ whole genome shotgun (WGS) entry which is preliminary data.</text>
</comment>
<protein>
    <submittedName>
        <fullName evidence="1">Aminoglycoside phosphotransferase family protein</fullName>
    </submittedName>
</protein>
<reference evidence="1 2" key="1">
    <citation type="submission" date="2024-09" db="EMBL/GenBank/DDBJ databases">
        <authorList>
            <person name="Sun Q."/>
            <person name="Mori K."/>
        </authorList>
    </citation>
    <scope>NUCLEOTIDE SEQUENCE [LARGE SCALE GENOMIC DNA]</scope>
    <source>
        <strain evidence="1 2">TBRC 1432</strain>
    </source>
</reference>
<evidence type="ECO:0000313" key="2">
    <source>
        <dbReference type="Proteomes" id="UP001589810"/>
    </source>
</evidence>
<accession>A0ABV6MQ66</accession>
<sequence length="280" mass="30337">MIVHPVVRRRAEQEGTVGEKWLADLDSLLASMAERWGLDVGEQLDGGFGSVVFRVRTAEREAVLKLAVPGTMVAQEAAALGHPGYATLYASDLDTGALLLESLGPHMQLPPMEMVTELGKLLRIAWRATDAPLHPQADLLARLITDLWRDLRPPYPDSLLTTALRTAAKRAADTSRRVVVHGDPHCGNALQSTDGYLFVDPDGYVGDPAYDCGVVLRDTTAAEFPALCRQLATITGLPFEAIAEWAFVERVSTGLHLLGLGDAERSKSFLDTALHSVETC</sequence>
<dbReference type="InterPro" id="IPR011009">
    <property type="entry name" value="Kinase-like_dom_sf"/>
</dbReference>
<organism evidence="1 2">
    <name type="scientific">Kutzneria chonburiensis</name>
    <dbReference type="NCBI Taxonomy" id="1483604"/>
    <lineage>
        <taxon>Bacteria</taxon>
        <taxon>Bacillati</taxon>
        <taxon>Actinomycetota</taxon>
        <taxon>Actinomycetes</taxon>
        <taxon>Pseudonocardiales</taxon>
        <taxon>Pseudonocardiaceae</taxon>
        <taxon>Kutzneria</taxon>
    </lineage>
</organism>
<dbReference type="EMBL" id="JBHLUD010000003">
    <property type="protein sequence ID" value="MFC0542339.1"/>
    <property type="molecule type" value="Genomic_DNA"/>
</dbReference>
<evidence type="ECO:0000313" key="1">
    <source>
        <dbReference type="EMBL" id="MFC0542339.1"/>
    </source>
</evidence>
<dbReference type="RefSeq" id="WP_273942839.1">
    <property type="nucleotide sequence ID" value="NZ_CP097263.1"/>
</dbReference>
<dbReference type="InterPro" id="IPR006748">
    <property type="entry name" value="NH2Glyco/OHUrea_AB-resist_kin"/>
</dbReference>
<proteinExistence type="predicted"/>
<name>A0ABV6MQ66_9PSEU</name>
<gene>
    <name evidence="1" type="ORF">ACFFH7_12655</name>
</gene>
<dbReference type="Proteomes" id="UP001589810">
    <property type="component" value="Unassembled WGS sequence"/>
</dbReference>
<keyword evidence="2" id="KW-1185">Reference proteome</keyword>
<dbReference type="Gene3D" id="1.10.510.10">
    <property type="entry name" value="Transferase(Phosphotransferase) domain 1"/>
    <property type="match status" value="1"/>
</dbReference>